<proteinExistence type="predicted"/>
<protein>
    <submittedName>
        <fullName evidence="2">Uncharacterized protein</fullName>
    </submittedName>
</protein>
<name>Q166X7_ROSDO</name>
<dbReference type="KEGG" id="rde:RD1_2396"/>
<feature type="region of interest" description="Disordered" evidence="1">
    <location>
        <begin position="22"/>
        <end position="46"/>
    </location>
</feature>
<accession>Q166X7</accession>
<feature type="compositionally biased region" description="Polar residues" evidence="1">
    <location>
        <begin position="37"/>
        <end position="46"/>
    </location>
</feature>
<feature type="compositionally biased region" description="Basic and acidic residues" evidence="1">
    <location>
        <begin position="27"/>
        <end position="36"/>
    </location>
</feature>
<evidence type="ECO:0000313" key="2">
    <source>
        <dbReference type="EMBL" id="ABG31966.1"/>
    </source>
</evidence>
<gene>
    <name evidence="2" type="ordered locus">RD1_2396</name>
</gene>
<evidence type="ECO:0000313" key="3">
    <source>
        <dbReference type="Proteomes" id="UP000007029"/>
    </source>
</evidence>
<dbReference type="HOGENOM" id="CLU_3188473_0_0_5"/>
<dbReference type="EMBL" id="CP000362">
    <property type="protein sequence ID" value="ABG31966.1"/>
    <property type="molecule type" value="Genomic_DNA"/>
</dbReference>
<reference evidence="2 3" key="1">
    <citation type="journal article" date="2007" name="J. Bacteriol.">
        <title>The complete genome sequence of Roseobacter denitrificans reveals a mixotrophic rather than photosynthetic metabolism.</title>
        <authorList>
            <person name="Swingley W.D."/>
            <person name="Sadekar S."/>
            <person name="Mastrian S.D."/>
            <person name="Matthies H.J."/>
            <person name="Hao J."/>
            <person name="Ramos H."/>
            <person name="Acharya C.R."/>
            <person name="Conrad A.L."/>
            <person name="Taylor H.L."/>
            <person name="Dejesa L.C."/>
            <person name="Shah M.K."/>
            <person name="O'huallachain M.E."/>
            <person name="Lince M.T."/>
            <person name="Blankenship R.E."/>
            <person name="Beatty J.T."/>
            <person name="Touchman J.W."/>
        </authorList>
    </citation>
    <scope>NUCLEOTIDE SEQUENCE [LARGE SCALE GENOMIC DNA]</scope>
    <source>
        <strain evidence="3">ATCC 33942 / OCh 114</strain>
    </source>
</reference>
<dbReference type="AlphaFoldDB" id="Q166X7"/>
<dbReference type="Proteomes" id="UP000007029">
    <property type="component" value="Chromosome"/>
</dbReference>
<organism evidence="2 3">
    <name type="scientific">Roseobacter denitrificans (strain ATCC 33942 / OCh 114)</name>
    <name type="common">Erythrobacter sp. (strain OCh 114)</name>
    <name type="synonym">Roseobacter denitrificans</name>
    <dbReference type="NCBI Taxonomy" id="375451"/>
    <lineage>
        <taxon>Bacteria</taxon>
        <taxon>Pseudomonadati</taxon>
        <taxon>Pseudomonadota</taxon>
        <taxon>Alphaproteobacteria</taxon>
        <taxon>Rhodobacterales</taxon>
        <taxon>Roseobacteraceae</taxon>
        <taxon>Roseobacter</taxon>
    </lineage>
</organism>
<keyword evidence="3" id="KW-1185">Reference proteome</keyword>
<sequence>MGIIISIFHEYMNYRGMESEPFVTGGPDDHGRETDQAIHNTCHPSG</sequence>
<evidence type="ECO:0000256" key="1">
    <source>
        <dbReference type="SAM" id="MobiDB-lite"/>
    </source>
</evidence>